<evidence type="ECO:0000313" key="2">
    <source>
        <dbReference type="Proteomes" id="UP000281406"/>
    </source>
</evidence>
<comment type="caution">
    <text evidence="1">The sequence shown here is derived from an EMBL/GenBank/DDBJ whole genome shotgun (WGS) entry which is preliminary data.</text>
</comment>
<sequence>MTCYVVDVVNTVQCFRVLRQSADTLLASSCVSITRMRHMQRWPILSRRSGINTETLNCVHYVNCSFSIPGHGAELKRLKMIASEDRRSQESASASVRHYALPPSAPSHIANWQWCVCGGRAEYAISHTSCPTMEPGCFQHSDLTLGRGAI</sequence>
<reference evidence="1 2" key="1">
    <citation type="submission" date="2018-10" db="EMBL/GenBank/DDBJ databases">
        <title>Genome assembly for a Yunnan-Guizhou Plateau 3E fish, Anabarilius grahami (Regan), and its evolutionary and genetic applications.</title>
        <authorList>
            <person name="Jiang W."/>
        </authorList>
    </citation>
    <scope>NUCLEOTIDE SEQUENCE [LARGE SCALE GENOMIC DNA]</scope>
    <source>
        <strain evidence="1">AG-KIZ</strain>
        <tissue evidence="1">Muscle</tissue>
    </source>
</reference>
<proteinExistence type="predicted"/>
<dbReference type="Proteomes" id="UP000281406">
    <property type="component" value="Unassembled WGS sequence"/>
</dbReference>
<accession>A0A3N0Y8K0</accession>
<organism evidence="1 2">
    <name type="scientific">Anabarilius grahami</name>
    <name type="common">Kanglang fish</name>
    <name type="synonym">Barilius grahami</name>
    <dbReference type="NCBI Taxonomy" id="495550"/>
    <lineage>
        <taxon>Eukaryota</taxon>
        <taxon>Metazoa</taxon>
        <taxon>Chordata</taxon>
        <taxon>Craniata</taxon>
        <taxon>Vertebrata</taxon>
        <taxon>Euteleostomi</taxon>
        <taxon>Actinopterygii</taxon>
        <taxon>Neopterygii</taxon>
        <taxon>Teleostei</taxon>
        <taxon>Ostariophysi</taxon>
        <taxon>Cypriniformes</taxon>
        <taxon>Xenocyprididae</taxon>
        <taxon>Xenocypridinae</taxon>
        <taxon>Xenocypridinae incertae sedis</taxon>
        <taxon>Anabarilius</taxon>
    </lineage>
</organism>
<gene>
    <name evidence="1" type="ORF">DPX16_22316</name>
</gene>
<evidence type="ECO:0000313" key="1">
    <source>
        <dbReference type="EMBL" id="ROL42100.1"/>
    </source>
</evidence>
<dbReference type="AlphaFoldDB" id="A0A3N0Y8K0"/>
<name>A0A3N0Y8K0_ANAGA</name>
<keyword evidence="2" id="KW-1185">Reference proteome</keyword>
<protein>
    <submittedName>
        <fullName evidence="1">Uncharacterized protein</fullName>
    </submittedName>
</protein>
<dbReference type="EMBL" id="RJVU01050291">
    <property type="protein sequence ID" value="ROL42100.1"/>
    <property type="molecule type" value="Genomic_DNA"/>
</dbReference>